<dbReference type="InterPro" id="IPR000823">
    <property type="entry name" value="Peroxidase_pln"/>
</dbReference>
<dbReference type="FunFam" id="1.10.520.10:FF:000001">
    <property type="entry name" value="Peroxidase"/>
    <property type="match status" value="1"/>
</dbReference>
<evidence type="ECO:0000259" key="17">
    <source>
        <dbReference type="PROSITE" id="PS50873"/>
    </source>
</evidence>
<evidence type="ECO:0000313" key="19">
    <source>
        <dbReference type="Proteomes" id="UP000007015"/>
    </source>
</evidence>
<feature type="domain" description="Plant heme peroxidase family profile" evidence="17">
    <location>
        <begin position="36"/>
        <end position="311"/>
    </location>
</feature>
<keyword evidence="9" id="KW-0873">Pyrrolidone carboxylic acid</keyword>
<keyword evidence="7 13" id="KW-0408">Iron</keyword>
<dbReference type="AlphaFoldDB" id="B8A8A8"/>
<feature type="binding site" evidence="13">
    <location>
        <position position="83"/>
    </location>
    <ligand>
        <name>Ca(2+)</name>
        <dbReference type="ChEBI" id="CHEBI:29108"/>
        <label>1</label>
    </ligand>
</feature>
<evidence type="ECO:0000256" key="5">
    <source>
        <dbReference type="ARBA" id="ARBA00022837"/>
    </source>
</evidence>
<dbReference type="CDD" id="cd00693">
    <property type="entry name" value="secretory_peroxidase"/>
    <property type="match status" value="1"/>
</dbReference>
<evidence type="ECO:0000256" key="10">
    <source>
        <dbReference type="ARBA" id="ARBA00023324"/>
    </source>
</evidence>
<reference evidence="18 19" key="1">
    <citation type="journal article" date="2005" name="PLoS Biol.">
        <title>The genomes of Oryza sativa: a history of duplications.</title>
        <authorList>
            <person name="Yu J."/>
            <person name="Wang J."/>
            <person name="Lin W."/>
            <person name="Li S."/>
            <person name="Li H."/>
            <person name="Zhou J."/>
            <person name="Ni P."/>
            <person name="Dong W."/>
            <person name="Hu S."/>
            <person name="Zeng C."/>
            <person name="Zhang J."/>
            <person name="Zhang Y."/>
            <person name="Li R."/>
            <person name="Xu Z."/>
            <person name="Li S."/>
            <person name="Li X."/>
            <person name="Zheng H."/>
            <person name="Cong L."/>
            <person name="Lin L."/>
            <person name="Yin J."/>
            <person name="Geng J."/>
            <person name="Li G."/>
            <person name="Shi J."/>
            <person name="Liu J."/>
            <person name="Lv H."/>
            <person name="Li J."/>
            <person name="Wang J."/>
            <person name="Deng Y."/>
            <person name="Ran L."/>
            <person name="Shi X."/>
            <person name="Wang X."/>
            <person name="Wu Q."/>
            <person name="Li C."/>
            <person name="Ren X."/>
            <person name="Wang J."/>
            <person name="Wang X."/>
            <person name="Li D."/>
            <person name="Liu D."/>
            <person name="Zhang X."/>
            <person name="Ji Z."/>
            <person name="Zhao W."/>
            <person name="Sun Y."/>
            <person name="Zhang Z."/>
            <person name="Bao J."/>
            <person name="Han Y."/>
            <person name="Dong L."/>
            <person name="Ji J."/>
            <person name="Chen P."/>
            <person name="Wu S."/>
            <person name="Liu J."/>
            <person name="Xiao Y."/>
            <person name="Bu D."/>
            <person name="Tan J."/>
            <person name="Yang L."/>
            <person name="Ye C."/>
            <person name="Zhang J."/>
            <person name="Xu J."/>
            <person name="Zhou Y."/>
            <person name="Yu Y."/>
            <person name="Zhang B."/>
            <person name="Zhuang S."/>
            <person name="Wei H."/>
            <person name="Liu B."/>
            <person name="Lei M."/>
            <person name="Yu H."/>
            <person name="Li Y."/>
            <person name="Xu H."/>
            <person name="Wei S."/>
            <person name="He X."/>
            <person name="Fang L."/>
            <person name="Zhang Z."/>
            <person name="Zhang Y."/>
            <person name="Huang X."/>
            <person name="Su Z."/>
            <person name="Tong W."/>
            <person name="Li J."/>
            <person name="Tong Z."/>
            <person name="Li S."/>
            <person name="Ye J."/>
            <person name="Wang L."/>
            <person name="Fang L."/>
            <person name="Lei T."/>
            <person name="Chen C."/>
            <person name="Chen H."/>
            <person name="Xu Z."/>
            <person name="Li H."/>
            <person name="Huang H."/>
            <person name="Zhang F."/>
            <person name="Xu H."/>
            <person name="Li N."/>
            <person name="Zhao C."/>
            <person name="Li S."/>
            <person name="Dong L."/>
            <person name="Huang Y."/>
            <person name="Li L."/>
            <person name="Xi Y."/>
            <person name="Qi Q."/>
            <person name="Li W."/>
            <person name="Zhang B."/>
            <person name="Hu W."/>
            <person name="Zhang Y."/>
            <person name="Tian X."/>
            <person name="Jiao Y."/>
            <person name="Liang X."/>
            <person name="Jin J."/>
            <person name="Gao L."/>
            <person name="Zheng W."/>
            <person name="Hao B."/>
            <person name="Liu S."/>
            <person name="Wang W."/>
            <person name="Yuan L."/>
            <person name="Cao M."/>
            <person name="McDermott J."/>
            <person name="Samudrala R."/>
            <person name="Wang J."/>
            <person name="Wong G.K."/>
            <person name="Yang H."/>
        </authorList>
    </citation>
    <scope>NUCLEOTIDE SEQUENCE [LARGE SCALE GENOMIC DNA]</scope>
    <source>
        <strain evidence="19">cv. 93-11</strain>
    </source>
</reference>
<accession>B8A8A8</accession>
<protein>
    <recommendedName>
        <fullName evidence="16">Peroxidase</fullName>
        <ecNumber evidence="16">1.11.1.7</ecNumber>
    </recommendedName>
</protein>
<feature type="binding site" evidence="13">
    <location>
        <position position="81"/>
    </location>
    <ligand>
        <name>Ca(2+)</name>
        <dbReference type="ChEBI" id="CHEBI:29108"/>
        <label>1</label>
    </ligand>
</feature>
<evidence type="ECO:0000256" key="6">
    <source>
        <dbReference type="ARBA" id="ARBA00023002"/>
    </source>
</evidence>
<dbReference type="GO" id="GO:0042744">
    <property type="term" value="P:hydrogen peroxide catabolic process"/>
    <property type="evidence" value="ECO:0007669"/>
    <property type="project" value="UniProtKB-KW"/>
</dbReference>
<evidence type="ECO:0000256" key="13">
    <source>
        <dbReference type="PIRSR" id="PIRSR600823-3"/>
    </source>
</evidence>
<sequence>MQGGANNKGLVCLIAAAAVVLVFAGSSGIAAAQAAGLKKGFYKKSCPKAEEIAQRVVWNRVAGNPELAAKFLRMFFHDCFVRGCDASVLLDSASNTAEKNAAPNLSLAGFEVIEEVKAAVERECAGVVSCADIVALAARDSVSYQYRRSLWEVETGRRDGTVSSDQEALADIPAPTSTFPILLANFSAKGLGLQDLVVLSELHNFIHILYVNGQCRRNQQDPNDNSTVVPMDPGSSVSFDSHYFVNLKARQGMFTSDATLLTDGRAAALVDKLRDPGVFLDHFKNSIKRMGQIGVLTGAAGQIRKRCNAVNS</sequence>
<feature type="disulfide bond" evidence="15">
    <location>
        <begin position="79"/>
        <end position="84"/>
    </location>
</feature>
<comment type="catalytic activity">
    <reaction evidence="1 16">
        <text>2 a phenolic donor + H2O2 = 2 a phenolic radical donor + 2 H2O</text>
        <dbReference type="Rhea" id="RHEA:56136"/>
        <dbReference type="ChEBI" id="CHEBI:15377"/>
        <dbReference type="ChEBI" id="CHEBI:16240"/>
        <dbReference type="ChEBI" id="CHEBI:139520"/>
        <dbReference type="ChEBI" id="CHEBI:139521"/>
        <dbReference type="EC" id="1.11.1.7"/>
    </reaction>
</comment>
<comment type="similarity">
    <text evidence="16">Belongs to the peroxidase family. Classical plant (class III) peroxidase subfamily.</text>
</comment>
<evidence type="ECO:0000256" key="2">
    <source>
        <dbReference type="ARBA" id="ARBA00022559"/>
    </source>
</evidence>
<feature type="chain" id="PRO_5005123915" description="Peroxidase" evidence="16">
    <location>
        <begin position="25"/>
        <end position="312"/>
    </location>
</feature>
<gene>
    <name evidence="18" type="ORF">OsI_02005</name>
</gene>
<keyword evidence="10 16" id="KW-0376">Hydrogen peroxide</keyword>
<feature type="active site" description="Proton acceptor" evidence="11">
    <location>
        <position position="77"/>
    </location>
</feature>
<dbReference type="GO" id="GO:0005576">
    <property type="term" value="C:extracellular region"/>
    <property type="evidence" value="ECO:0007669"/>
    <property type="project" value="UniProtKB-SubCell"/>
</dbReference>
<evidence type="ECO:0000256" key="4">
    <source>
        <dbReference type="ARBA" id="ARBA00022723"/>
    </source>
</evidence>
<dbReference type="Proteomes" id="UP000007015">
    <property type="component" value="Chromosome 1"/>
</dbReference>
<evidence type="ECO:0000256" key="3">
    <source>
        <dbReference type="ARBA" id="ARBA00022617"/>
    </source>
</evidence>
<evidence type="ECO:0000256" key="8">
    <source>
        <dbReference type="ARBA" id="ARBA00023157"/>
    </source>
</evidence>
<dbReference type="GO" id="GO:0006979">
    <property type="term" value="P:response to oxidative stress"/>
    <property type="evidence" value="ECO:0007669"/>
    <property type="project" value="UniProtKB-UniRule"/>
</dbReference>
<evidence type="ECO:0000256" key="1">
    <source>
        <dbReference type="ARBA" id="ARBA00000189"/>
    </source>
</evidence>
<dbReference type="HOGENOM" id="CLU_010543_0_3_1"/>
<dbReference type="Gramene" id="BGIOSGA001608-TA">
    <property type="protein sequence ID" value="BGIOSGA001608-PA"/>
    <property type="gene ID" value="BGIOSGA001608"/>
</dbReference>
<keyword evidence="8 15" id="KW-1015">Disulfide bond</keyword>
<evidence type="ECO:0000256" key="9">
    <source>
        <dbReference type="ARBA" id="ARBA00023283"/>
    </source>
</evidence>
<dbReference type="InterPro" id="IPR019794">
    <property type="entry name" value="Peroxidases_AS"/>
</dbReference>
<keyword evidence="16" id="KW-0964">Secreted</keyword>
<dbReference type="Gene3D" id="1.10.420.10">
    <property type="entry name" value="Peroxidase, domain 2"/>
    <property type="match status" value="2"/>
</dbReference>
<evidence type="ECO:0000256" key="12">
    <source>
        <dbReference type="PIRSR" id="PIRSR600823-2"/>
    </source>
</evidence>
<dbReference type="PANTHER" id="PTHR31235">
    <property type="entry name" value="PEROXIDASE 25-RELATED"/>
    <property type="match status" value="1"/>
</dbReference>
<comment type="function">
    <text evidence="16">Removal of H(2)O(2), oxidation of toxic reductants, biosynthesis and degradation of lignin, suberization, auxin catabolism, response to environmental stresses such as wounding, pathogen attack and oxidative stress.</text>
</comment>
<dbReference type="OMA" id="SIIWKRV"/>
<dbReference type="GO" id="GO:0046872">
    <property type="term" value="F:metal ion binding"/>
    <property type="evidence" value="ECO:0007669"/>
    <property type="project" value="UniProtKB-UniRule"/>
</dbReference>
<dbReference type="PROSITE" id="PS00436">
    <property type="entry name" value="PEROXIDASE_2"/>
    <property type="match status" value="1"/>
</dbReference>
<feature type="binding site" evidence="12">
    <location>
        <position position="173"/>
    </location>
    <ligand>
        <name>substrate</name>
    </ligand>
</feature>
<evidence type="ECO:0000256" key="14">
    <source>
        <dbReference type="PIRSR" id="PIRSR600823-4"/>
    </source>
</evidence>
<keyword evidence="5 13" id="KW-0106">Calcium</keyword>
<evidence type="ECO:0000256" key="15">
    <source>
        <dbReference type="PIRSR" id="PIRSR600823-5"/>
    </source>
</evidence>
<dbReference type="Pfam" id="PF00141">
    <property type="entry name" value="peroxidase"/>
    <property type="match status" value="1"/>
</dbReference>
<organism evidence="18 19">
    <name type="scientific">Oryza sativa subsp. indica</name>
    <name type="common">Rice</name>
    <dbReference type="NCBI Taxonomy" id="39946"/>
    <lineage>
        <taxon>Eukaryota</taxon>
        <taxon>Viridiplantae</taxon>
        <taxon>Streptophyta</taxon>
        <taxon>Embryophyta</taxon>
        <taxon>Tracheophyta</taxon>
        <taxon>Spermatophyta</taxon>
        <taxon>Magnoliopsida</taxon>
        <taxon>Liliopsida</taxon>
        <taxon>Poales</taxon>
        <taxon>Poaceae</taxon>
        <taxon>BOP clade</taxon>
        <taxon>Oryzoideae</taxon>
        <taxon>Oryzeae</taxon>
        <taxon>Oryzinae</taxon>
        <taxon>Oryza</taxon>
        <taxon>Oryza sativa</taxon>
    </lineage>
</organism>
<dbReference type="PRINTS" id="PR00461">
    <property type="entry name" value="PLPEROXIDASE"/>
</dbReference>
<dbReference type="GO" id="GO:0140825">
    <property type="term" value="F:lactoperoxidase activity"/>
    <property type="evidence" value="ECO:0007669"/>
    <property type="project" value="UniProtKB-EC"/>
</dbReference>
<dbReference type="PRINTS" id="PR00458">
    <property type="entry name" value="PEROXIDASE"/>
</dbReference>
<keyword evidence="3 16" id="KW-0349">Heme</keyword>
<dbReference type="InterPro" id="IPR010255">
    <property type="entry name" value="Haem_peroxidase_sf"/>
</dbReference>
<comment type="subcellular location">
    <subcellularLocation>
        <location evidence="16">Secreted</location>
    </subcellularLocation>
</comment>
<feature type="binding site" evidence="13">
    <location>
        <position position="85"/>
    </location>
    <ligand>
        <name>Ca(2+)</name>
        <dbReference type="ChEBI" id="CHEBI:29108"/>
        <label>1</label>
    </ligand>
</feature>
<comment type="cofactor">
    <cofactor evidence="13 16">
        <name>Ca(2+)</name>
        <dbReference type="ChEBI" id="CHEBI:29108"/>
    </cofactor>
    <text evidence="13 16">Binds 2 calcium ions per subunit.</text>
</comment>
<dbReference type="PROSITE" id="PS50873">
    <property type="entry name" value="PEROXIDASE_4"/>
    <property type="match status" value="1"/>
</dbReference>
<dbReference type="EC" id="1.11.1.7" evidence="16"/>
<evidence type="ECO:0000313" key="18">
    <source>
        <dbReference type="EMBL" id="EEC70680.1"/>
    </source>
</evidence>
<evidence type="ECO:0000256" key="16">
    <source>
        <dbReference type="RuleBase" id="RU362060"/>
    </source>
</evidence>
<dbReference type="Gene3D" id="1.10.520.10">
    <property type="match status" value="2"/>
</dbReference>
<proteinExistence type="inferred from homology"/>
<comment type="cofactor">
    <cofactor evidence="13 16">
        <name>heme b</name>
        <dbReference type="ChEBI" id="CHEBI:60344"/>
    </cofactor>
    <text evidence="13 16">Binds 1 heme b (iron(II)-protoporphyrin IX) group per subunit.</text>
</comment>
<feature type="binding site" evidence="13">
    <location>
        <position position="78"/>
    </location>
    <ligand>
        <name>Ca(2+)</name>
        <dbReference type="ChEBI" id="CHEBI:29108"/>
        <label>1</label>
    </ligand>
</feature>
<dbReference type="SUPFAM" id="SSF48113">
    <property type="entry name" value="Heme-dependent peroxidases"/>
    <property type="match status" value="1"/>
</dbReference>
<evidence type="ECO:0000256" key="7">
    <source>
        <dbReference type="ARBA" id="ARBA00023004"/>
    </source>
</evidence>
<feature type="disulfide bond" evidence="15">
    <location>
        <begin position="130"/>
        <end position="307"/>
    </location>
</feature>
<keyword evidence="6 16" id="KW-0560">Oxidoreductase</keyword>
<feature type="binding site" evidence="13">
    <location>
        <position position="87"/>
    </location>
    <ligand>
        <name>Ca(2+)</name>
        <dbReference type="ChEBI" id="CHEBI:29108"/>
        <label>1</label>
    </ligand>
</feature>
<keyword evidence="16" id="KW-0732">Signal</keyword>
<keyword evidence="2 16" id="KW-0575">Peroxidase</keyword>
<feature type="signal peptide" evidence="16">
    <location>
        <begin position="1"/>
        <end position="24"/>
    </location>
</feature>
<feature type="binding site" evidence="13">
    <location>
        <position position="232"/>
    </location>
    <ligand>
        <name>Ca(2+)</name>
        <dbReference type="ChEBI" id="CHEBI:29108"/>
        <label>2</label>
    </ligand>
</feature>
<feature type="binding site" evidence="13">
    <location>
        <position position="240"/>
    </location>
    <ligand>
        <name>Ca(2+)</name>
        <dbReference type="ChEBI" id="CHEBI:29108"/>
        <label>2</label>
    </ligand>
</feature>
<feature type="binding site" evidence="13">
    <location>
        <position position="98"/>
    </location>
    <ligand>
        <name>Ca(2+)</name>
        <dbReference type="ChEBI" id="CHEBI:29108"/>
        <label>1</label>
    </ligand>
</feature>
<evidence type="ECO:0000256" key="11">
    <source>
        <dbReference type="PIRSR" id="PIRSR600823-1"/>
    </source>
</evidence>
<feature type="disulfide bond" evidence="15">
    <location>
        <begin position="46"/>
        <end position="124"/>
    </location>
</feature>
<keyword evidence="19" id="KW-1185">Reference proteome</keyword>
<dbReference type="GO" id="GO:0020037">
    <property type="term" value="F:heme binding"/>
    <property type="evidence" value="ECO:0007669"/>
    <property type="project" value="UniProtKB-UniRule"/>
</dbReference>
<keyword evidence="4 13" id="KW-0479">Metal-binding</keyword>
<feature type="site" description="Transition state stabilizer" evidence="14">
    <location>
        <position position="73"/>
    </location>
</feature>
<dbReference type="InterPro" id="IPR033905">
    <property type="entry name" value="Secretory_peroxidase"/>
</dbReference>
<dbReference type="InterPro" id="IPR002016">
    <property type="entry name" value="Haem_peroxidase"/>
</dbReference>
<feature type="binding site" description="axial binding residue" evidence="13">
    <location>
        <position position="203"/>
    </location>
    <ligand>
        <name>heme b</name>
        <dbReference type="ChEBI" id="CHEBI:60344"/>
    </ligand>
    <ligandPart>
        <name>Fe</name>
        <dbReference type="ChEBI" id="CHEBI:18248"/>
    </ligandPart>
</feature>
<dbReference type="STRING" id="39946.B8A8A8"/>
<name>B8A8A8_ORYSI</name>
<dbReference type="EMBL" id="CM000126">
    <property type="protein sequence ID" value="EEC70680.1"/>
    <property type="molecule type" value="Genomic_DNA"/>
</dbReference>